<dbReference type="Pfam" id="PF00621">
    <property type="entry name" value="RhoGEF"/>
    <property type="match status" value="1"/>
</dbReference>
<dbReference type="GO" id="GO:0035025">
    <property type="term" value="P:positive regulation of Rho protein signal transduction"/>
    <property type="evidence" value="ECO:0007669"/>
    <property type="project" value="TreeGrafter"/>
</dbReference>
<dbReference type="InterPro" id="IPR000219">
    <property type="entry name" value="DH_dom"/>
</dbReference>
<dbReference type="AlphaFoldDB" id="A0A0C3KQL3"/>
<evidence type="ECO:0000259" key="4">
    <source>
        <dbReference type="PROSITE" id="PS50010"/>
    </source>
</evidence>
<dbReference type="PANTHER" id="PTHR46006:SF6">
    <property type="entry name" value="INTERSECTIN-2 ISOFORM X1"/>
    <property type="match status" value="1"/>
</dbReference>
<evidence type="ECO:0000256" key="3">
    <source>
        <dbReference type="SAM" id="MobiDB-lite"/>
    </source>
</evidence>
<gene>
    <name evidence="5" type="ORF">M407DRAFT_26823</name>
</gene>
<keyword evidence="6" id="KW-1185">Reference proteome</keyword>
<feature type="compositionally biased region" description="Low complexity" evidence="3">
    <location>
        <begin position="206"/>
        <end position="226"/>
    </location>
</feature>
<accession>A0A0C3KQL3</accession>
<dbReference type="HOGENOM" id="CLU_601577_0_0_1"/>
<feature type="region of interest" description="Disordered" evidence="3">
    <location>
        <begin position="125"/>
        <end position="151"/>
    </location>
</feature>
<reference evidence="5 6" key="1">
    <citation type="submission" date="2014-04" db="EMBL/GenBank/DDBJ databases">
        <authorList>
            <consortium name="DOE Joint Genome Institute"/>
            <person name="Kuo A."/>
            <person name="Girlanda M."/>
            <person name="Perotto S."/>
            <person name="Kohler A."/>
            <person name="Nagy L.G."/>
            <person name="Floudas D."/>
            <person name="Copeland A."/>
            <person name="Barry K.W."/>
            <person name="Cichocki N."/>
            <person name="Veneault-Fourrey C."/>
            <person name="LaButti K."/>
            <person name="Lindquist E.A."/>
            <person name="Lipzen A."/>
            <person name="Lundell T."/>
            <person name="Morin E."/>
            <person name="Murat C."/>
            <person name="Sun H."/>
            <person name="Tunlid A."/>
            <person name="Henrissat B."/>
            <person name="Grigoriev I.V."/>
            <person name="Hibbett D.S."/>
            <person name="Martin F."/>
            <person name="Nordberg H.P."/>
            <person name="Cantor M.N."/>
            <person name="Hua S.X."/>
        </authorList>
    </citation>
    <scope>NUCLEOTIDE SEQUENCE [LARGE SCALE GENOMIC DNA]</scope>
    <source>
        <strain evidence="5 6">MUT 4182</strain>
    </source>
</reference>
<feature type="domain" description="DH" evidence="4">
    <location>
        <begin position="1"/>
        <end position="99"/>
    </location>
</feature>
<dbReference type="SUPFAM" id="SSF48065">
    <property type="entry name" value="DBL homology domain (DH-domain)"/>
    <property type="match status" value="1"/>
</dbReference>
<dbReference type="PROSITE" id="PS50010">
    <property type="entry name" value="DH_2"/>
    <property type="match status" value="1"/>
</dbReference>
<dbReference type="STRING" id="1051891.A0A0C3KQL3"/>
<dbReference type="PANTHER" id="PTHR46006">
    <property type="entry name" value="RHO GUANINE NUCLEOTIDE EXCHANGE FACTOR AT 64C, ISOFORM A"/>
    <property type="match status" value="1"/>
</dbReference>
<dbReference type="OrthoDB" id="1716625at2759"/>
<sequence length="455" mass="50871">MAQDRDSDLGEFIRIQTASPECAGMPLSSFLLKPIQRLMKYPLFFKRLLELTPRNHPDYLATFSLMHSTDMVIKVMQEVKAREDEYDLVKNLAERIKGLPDGFILATRERRLIAQGLLRRAFPNEKERVQLESSPATLPGPTAPEPLKPTPVMPSQTRVPLNANMNKLFPIMSPRFQLPFDQSNEHYSRPDSMASDLSTEPGFGDGTSDGTRSTTSSSGIVSPSTTVQSMRPDSIASSCASFDQDYMSRDPYAAYQEATVLRRRSSLRSLKGKREVPIYAFVFTDLVLLTVPVSERNILRSPKSGEIKDCWRVVDDVGISRVLGVKNLSGKLDHDHLLSIDLLPMTPGQDLDILGSPYAIPVYISLPERMTSRMALAPPNILEEARSKWFDAFDKCSKHTLRSLCFPPKPDIGNPGSQRRSFAAHLSSRLMESEPEERSLRKGCNVNGGLHSSKM</sequence>
<comment type="subcellular location">
    <subcellularLocation>
        <location evidence="1">Cytoplasm</location>
    </subcellularLocation>
</comment>
<keyword evidence="2" id="KW-0963">Cytoplasm</keyword>
<dbReference type="EMBL" id="KN823078">
    <property type="protein sequence ID" value="KIO23693.1"/>
    <property type="molecule type" value="Genomic_DNA"/>
</dbReference>
<dbReference type="Gene3D" id="1.20.900.10">
    <property type="entry name" value="Dbl homology (DH) domain"/>
    <property type="match status" value="1"/>
</dbReference>
<name>A0A0C3KQL3_9AGAM</name>
<feature type="region of interest" description="Disordered" evidence="3">
    <location>
        <begin position="181"/>
        <end position="232"/>
    </location>
</feature>
<dbReference type="InterPro" id="IPR035899">
    <property type="entry name" value="DBL_dom_sf"/>
</dbReference>
<evidence type="ECO:0000256" key="1">
    <source>
        <dbReference type="ARBA" id="ARBA00004496"/>
    </source>
</evidence>
<dbReference type="InterPro" id="IPR051480">
    <property type="entry name" value="Endocytic_GEF_Adapter"/>
</dbReference>
<feature type="compositionally biased region" description="Pro residues" evidence="3">
    <location>
        <begin position="141"/>
        <end position="151"/>
    </location>
</feature>
<dbReference type="GO" id="GO:0005737">
    <property type="term" value="C:cytoplasm"/>
    <property type="evidence" value="ECO:0007669"/>
    <property type="project" value="UniProtKB-SubCell"/>
</dbReference>
<evidence type="ECO:0000313" key="6">
    <source>
        <dbReference type="Proteomes" id="UP000054248"/>
    </source>
</evidence>
<reference evidence="6" key="2">
    <citation type="submission" date="2015-01" db="EMBL/GenBank/DDBJ databases">
        <title>Evolutionary Origins and Diversification of the Mycorrhizal Mutualists.</title>
        <authorList>
            <consortium name="DOE Joint Genome Institute"/>
            <consortium name="Mycorrhizal Genomics Consortium"/>
            <person name="Kohler A."/>
            <person name="Kuo A."/>
            <person name="Nagy L.G."/>
            <person name="Floudas D."/>
            <person name="Copeland A."/>
            <person name="Barry K.W."/>
            <person name="Cichocki N."/>
            <person name="Veneault-Fourrey C."/>
            <person name="LaButti K."/>
            <person name="Lindquist E.A."/>
            <person name="Lipzen A."/>
            <person name="Lundell T."/>
            <person name="Morin E."/>
            <person name="Murat C."/>
            <person name="Riley R."/>
            <person name="Ohm R."/>
            <person name="Sun H."/>
            <person name="Tunlid A."/>
            <person name="Henrissat B."/>
            <person name="Grigoriev I.V."/>
            <person name="Hibbett D.S."/>
            <person name="Martin F."/>
        </authorList>
    </citation>
    <scope>NUCLEOTIDE SEQUENCE [LARGE SCALE GENOMIC DNA]</scope>
    <source>
        <strain evidence="6">MUT 4182</strain>
    </source>
</reference>
<dbReference type="Proteomes" id="UP000054248">
    <property type="component" value="Unassembled WGS sequence"/>
</dbReference>
<dbReference type="GO" id="GO:0005085">
    <property type="term" value="F:guanyl-nucleotide exchange factor activity"/>
    <property type="evidence" value="ECO:0007669"/>
    <property type="project" value="InterPro"/>
</dbReference>
<evidence type="ECO:0000256" key="2">
    <source>
        <dbReference type="ARBA" id="ARBA00022490"/>
    </source>
</evidence>
<protein>
    <recommendedName>
        <fullName evidence="4">DH domain-containing protein</fullName>
    </recommendedName>
</protein>
<feature type="region of interest" description="Disordered" evidence="3">
    <location>
        <begin position="431"/>
        <end position="455"/>
    </location>
</feature>
<evidence type="ECO:0000313" key="5">
    <source>
        <dbReference type="EMBL" id="KIO23693.1"/>
    </source>
</evidence>
<proteinExistence type="predicted"/>
<organism evidence="5 6">
    <name type="scientific">Tulasnella calospora MUT 4182</name>
    <dbReference type="NCBI Taxonomy" id="1051891"/>
    <lineage>
        <taxon>Eukaryota</taxon>
        <taxon>Fungi</taxon>
        <taxon>Dikarya</taxon>
        <taxon>Basidiomycota</taxon>
        <taxon>Agaricomycotina</taxon>
        <taxon>Agaricomycetes</taxon>
        <taxon>Cantharellales</taxon>
        <taxon>Tulasnellaceae</taxon>
        <taxon>Tulasnella</taxon>
    </lineage>
</organism>